<proteinExistence type="predicted"/>
<dbReference type="Proteomes" id="UP000824782">
    <property type="component" value="Unassembled WGS sequence"/>
</dbReference>
<dbReference type="AlphaFoldDB" id="A0AAV6YZ59"/>
<comment type="caution">
    <text evidence="1">The sequence shown here is derived from an EMBL/GenBank/DDBJ whole genome shotgun (WGS) entry which is preliminary data.</text>
</comment>
<organism evidence="1 2">
    <name type="scientific">Engystomops pustulosus</name>
    <name type="common">Tungara frog</name>
    <name type="synonym">Physalaemus pustulosus</name>
    <dbReference type="NCBI Taxonomy" id="76066"/>
    <lineage>
        <taxon>Eukaryota</taxon>
        <taxon>Metazoa</taxon>
        <taxon>Chordata</taxon>
        <taxon>Craniata</taxon>
        <taxon>Vertebrata</taxon>
        <taxon>Euteleostomi</taxon>
        <taxon>Amphibia</taxon>
        <taxon>Batrachia</taxon>
        <taxon>Anura</taxon>
        <taxon>Neobatrachia</taxon>
        <taxon>Hyloidea</taxon>
        <taxon>Leptodactylidae</taxon>
        <taxon>Leiuperinae</taxon>
        <taxon>Engystomops</taxon>
    </lineage>
</organism>
<accession>A0AAV6YZ59</accession>
<dbReference type="EMBL" id="WNYA01015104">
    <property type="protein sequence ID" value="KAG8539331.1"/>
    <property type="molecule type" value="Genomic_DNA"/>
</dbReference>
<name>A0AAV6YZ59_ENGPU</name>
<reference evidence="1" key="1">
    <citation type="thesis" date="2020" institute="ProQuest LLC" country="789 East Eisenhower Parkway, Ann Arbor, MI, USA">
        <title>Comparative Genomics and Chromosome Evolution.</title>
        <authorList>
            <person name="Mudd A.B."/>
        </authorList>
    </citation>
    <scope>NUCLEOTIDE SEQUENCE</scope>
    <source>
        <strain evidence="1">237g6f4</strain>
        <tissue evidence="1">Blood</tissue>
    </source>
</reference>
<evidence type="ECO:0000313" key="2">
    <source>
        <dbReference type="Proteomes" id="UP000824782"/>
    </source>
</evidence>
<evidence type="ECO:0008006" key="3">
    <source>
        <dbReference type="Google" id="ProtNLM"/>
    </source>
</evidence>
<evidence type="ECO:0000313" key="1">
    <source>
        <dbReference type="EMBL" id="KAG8539331.1"/>
    </source>
</evidence>
<sequence length="92" mass="9797">MLPAVVSLRWAPLGGCVQGCGPVSLIVLAAGIDDPLLCPRSIRCRCPFTCFFSLLLFPHSHLLLPSCPNPNHTLPPHPRLVSQSSLQGSALS</sequence>
<keyword evidence="2" id="KW-1185">Reference proteome</keyword>
<protein>
    <recommendedName>
        <fullName evidence="3">Secreted protein</fullName>
    </recommendedName>
</protein>
<gene>
    <name evidence="1" type="ORF">GDO81_021062</name>
</gene>